<dbReference type="GO" id="GO:0046872">
    <property type="term" value="F:metal ion binding"/>
    <property type="evidence" value="ECO:0007669"/>
    <property type="project" value="UniProtKB-KW"/>
</dbReference>
<dbReference type="RefSeq" id="XP_001321220.1">
    <property type="nucleotide sequence ID" value="XM_001321185.1"/>
</dbReference>
<dbReference type="VEuPathDB" id="TrichDB:TVAGG3_0797940"/>
<feature type="binding site" evidence="8">
    <location>
        <position position="115"/>
    </location>
    <ligand>
        <name>Zn(2+)</name>
        <dbReference type="ChEBI" id="CHEBI:29105"/>
        <note>catalytic</note>
    </ligand>
</feature>
<feature type="transmembrane region" description="Helical" evidence="9">
    <location>
        <begin position="414"/>
        <end position="437"/>
    </location>
</feature>
<evidence type="ECO:0000256" key="8">
    <source>
        <dbReference type="PIRSR" id="PIRSR601577-2"/>
    </source>
</evidence>
<dbReference type="PANTHER" id="PTHR10942:SF0">
    <property type="entry name" value="LEISHMANOLYSIN-LIKE PEPTIDASE"/>
    <property type="match status" value="1"/>
</dbReference>
<dbReference type="GO" id="GO:0007155">
    <property type="term" value="P:cell adhesion"/>
    <property type="evidence" value="ECO:0007669"/>
    <property type="project" value="InterPro"/>
</dbReference>
<sequence>MDAIQETSINLKNYFSKIVRVRKTESIKFSDVKGTLYDDLFPKSGNMTSSNYILLISRPFNSTQKITSQNLYYNKHGRPIISVINIKAEYLSSFPQSEKSDSRSTFLLLFHEIIHCLGYRADEANHWINKSTGKRYDPLPIYNYTSNLTTKNFVFQCTPLAIQVAKNRTGLSTWEGQDICLQLDEDETHLKGTIYALDVLSNPTNERSFITDASLAVIEDMGWYTVDFSYSECSTWSKSVLGNLYFDELNNPPINFPSKLKFTELDTMYPSFDFRGYLNSTNYGANRINFTRDQNIDHYYYENTTVIGKYKHYDYSPLLIPEYSCSPDWAIVTTYNNLTTTVECLPLYYNETDVFLSSYLDKTNVSCTETYNFGEGNVSCPPLNLIYKVVECESQRGTNYTHIPLFSDSKKHSWTLLILGVCFAAFLILVFAAGAIWKYYNFVHNQPDTHDEFKKMNSMDGILRGVDSSQIDHQGLQSDDDLEAVINPGP</sequence>
<evidence type="ECO:0000313" key="10">
    <source>
        <dbReference type="EMBL" id="EAY08997.1"/>
    </source>
</evidence>
<keyword evidence="9" id="KW-0472">Membrane</keyword>
<dbReference type="VEuPathDB" id="TrichDB:TVAG_073630"/>
<keyword evidence="2" id="KW-0645">Protease</keyword>
<comment type="cofactor">
    <cofactor evidence="8">
        <name>Zn(2+)</name>
        <dbReference type="ChEBI" id="CHEBI:29105"/>
    </cofactor>
    <text evidence="8">Binds 1 zinc ion per subunit.</text>
</comment>
<evidence type="ECO:0000256" key="5">
    <source>
        <dbReference type="ARBA" id="ARBA00022833"/>
    </source>
</evidence>
<evidence type="ECO:0000256" key="6">
    <source>
        <dbReference type="ARBA" id="ARBA00023049"/>
    </source>
</evidence>
<keyword evidence="11" id="KW-1185">Reference proteome</keyword>
<protein>
    <submittedName>
        <fullName evidence="10">GP63-like</fullName>
    </submittedName>
</protein>
<evidence type="ECO:0000256" key="1">
    <source>
        <dbReference type="ARBA" id="ARBA00005860"/>
    </source>
</evidence>
<evidence type="ECO:0000256" key="9">
    <source>
        <dbReference type="SAM" id="Phobius"/>
    </source>
</evidence>
<dbReference type="GO" id="GO:0004222">
    <property type="term" value="F:metalloendopeptidase activity"/>
    <property type="evidence" value="ECO:0007669"/>
    <property type="project" value="InterPro"/>
</dbReference>
<dbReference type="InterPro" id="IPR001577">
    <property type="entry name" value="Peptidase_M8"/>
</dbReference>
<reference evidence="10" key="1">
    <citation type="submission" date="2006-10" db="EMBL/GenBank/DDBJ databases">
        <authorList>
            <person name="Amadeo P."/>
            <person name="Zhao Q."/>
            <person name="Wortman J."/>
            <person name="Fraser-Liggett C."/>
            <person name="Carlton J."/>
        </authorList>
    </citation>
    <scope>NUCLEOTIDE SEQUENCE</scope>
    <source>
        <strain evidence="10">G3</strain>
    </source>
</reference>
<keyword evidence="9" id="KW-0812">Transmembrane</keyword>
<feature type="binding site" evidence="8">
    <location>
        <position position="111"/>
    </location>
    <ligand>
        <name>Zn(2+)</name>
        <dbReference type="ChEBI" id="CHEBI:29105"/>
        <note>catalytic</note>
    </ligand>
</feature>
<organism evidence="10 11">
    <name type="scientific">Trichomonas vaginalis (strain ATCC PRA-98 / G3)</name>
    <dbReference type="NCBI Taxonomy" id="412133"/>
    <lineage>
        <taxon>Eukaryota</taxon>
        <taxon>Metamonada</taxon>
        <taxon>Parabasalia</taxon>
        <taxon>Trichomonadida</taxon>
        <taxon>Trichomonadidae</taxon>
        <taxon>Trichomonas</taxon>
    </lineage>
</organism>
<dbReference type="KEGG" id="tva:4766940"/>
<evidence type="ECO:0000313" key="11">
    <source>
        <dbReference type="Proteomes" id="UP000001542"/>
    </source>
</evidence>
<dbReference type="OrthoDB" id="262619at2759"/>
<dbReference type="Proteomes" id="UP000001542">
    <property type="component" value="Unassembled WGS sequence"/>
</dbReference>
<dbReference type="SUPFAM" id="SSF55486">
    <property type="entry name" value="Metalloproteases ('zincins'), catalytic domain"/>
    <property type="match status" value="1"/>
</dbReference>
<dbReference type="EMBL" id="DS113366">
    <property type="protein sequence ID" value="EAY08997.1"/>
    <property type="molecule type" value="Genomic_DNA"/>
</dbReference>
<proteinExistence type="inferred from homology"/>
<keyword evidence="3 8" id="KW-0479">Metal-binding</keyword>
<comment type="similarity">
    <text evidence="1">Belongs to the peptidase M8 family.</text>
</comment>
<dbReference type="AlphaFoldDB" id="A2EE99"/>
<dbReference type="Gene3D" id="3.90.132.10">
    <property type="entry name" value="Leishmanolysin , domain 2"/>
    <property type="match status" value="1"/>
</dbReference>
<feature type="binding site" evidence="8">
    <location>
        <position position="189"/>
    </location>
    <ligand>
        <name>Zn(2+)</name>
        <dbReference type="ChEBI" id="CHEBI:29105"/>
        <note>catalytic</note>
    </ligand>
</feature>
<feature type="active site" evidence="7">
    <location>
        <position position="112"/>
    </location>
</feature>
<keyword evidence="4" id="KW-0378">Hydrolase</keyword>
<evidence type="ECO:0000256" key="4">
    <source>
        <dbReference type="ARBA" id="ARBA00022801"/>
    </source>
</evidence>
<keyword evidence="9" id="KW-1133">Transmembrane helix</keyword>
<evidence type="ECO:0000256" key="3">
    <source>
        <dbReference type="ARBA" id="ARBA00022723"/>
    </source>
</evidence>
<dbReference type="InParanoid" id="A2EE99"/>
<dbReference type="SMR" id="A2EE99"/>
<keyword evidence="6 8" id="KW-0482">Metalloprotease</keyword>
<evidence type="ECO:0000256" key="2">
    <source>
        <dbReference type="ARBA" id="ARBA00022670"/>
    </source>
</evidence>
<evidence type="ECO:0000256" key="7">
    <source>
        <dbReference type="PIRSR" id="PIRSR601577-1"/>
    </source>
</evidence>
<keyword evidence="5 8" id="KW-0862">Zinc</keyword>
<dbReference type="GO" id="GO:0005737">
    <property type="term" value="C:cytoplasm"/>
    <property type="evidence" value="ECO:0000318"/>
    <property type="project" value="GO_Central"/>
</dbReference>
<dbReference type="GO" id="GO:0016020">
    <property type="term" value="C:membrane"/>
    <property type="evidence" value="ECO:0007669"/>
    <property type="project" value="InterPro"/>
</dbReference>
<accession>A2EE99</accession>
<dbReference type="GO" id="GO:0006508">
    <property type="term" value="P:proteolysis"/>
    <property type="evidence" value="ECO:0007669"/>
    <property type="project" value="UniProtKB-KW"/>
</dbReference>
<dbReference type="PANTHER" id="PTHR10942">
    <property type="entry name" value="LEISHMANOLYSIN-LIKE PEPTIDASE"/>
    <property type="match status" value="1"/>
</dbReference>
<name>A2EE99_TRIV3</name>
<reference evidence="10" key="2">
    <citation type="journal article" date="2007" name="Science">
        <title>Draft genome sequence of the sexually transmitted pathogen Trichomonas vaginalis.</title>
        <authorList>
            <person name="Carlton J.M."/>
            <person name="Hirt R.P."/>
            <person name="Silva J.C."/>
            <person name="Delcher A.L."/>
            <person name="Schatz M."/>
            <person name="Zhao Q."/>
            <person name="Wortman J.R."/>
            <person name="Bidwell S.L."/>
            <person name="Alsmark U.C.M."/>
            <person name="Besteiro S."/>
            <person name="Sicheritz-Ponten T."/>
            <person name="Noel C.J."/>
            <person name="Dacks J.B."/>
            <person name="Foster P.G."/>
            <person name="Simillion C."/>
            <person name="Van de Peer Y."/>
            <person name="Miranda-Saavedra D."/>
            <person name="Barton G.J."/>
            <person name="Westrop G.D."/>
            <person name="Mueller S."/>
            <person name="Dessi D."/>
            <person name="Fiori P.L."/>
            <person name="Ren Q."/>
            <person name="Paulsen I."/>
            <person name="Zhang H."/>
            <person name="Bastida-Corcuera F.D."/>
            <person name="Simoes-Barbosa A."/>
            <person name="Brown M.T."/>
            <person name="Hayes R.D."/>
            <person name="Mukherjee M."/>
            <person name="Okumura C.Y."/>
            <person name="Schneider R."/>
            <person name="Smith A.J."/>
            <person name="Vanacova S."/>
            <person name="Villalvazo M."/>
            <person name="Haas B.J."/>
            <person name="Pertea M."/>
            <person name="Feldblyum T.V."/>
            <person name="Utterback T.R."/>
            <person name="Shu C.L."/>
            <person name="Osoegawa K."/>
            <person name="de Jong P.J."/>
            <person name="Hrdy I."/>
            <person name="Horvathova L."/>
            <person name="Zubacova Z."/>
            <person name="Dolezal P."/>
            <person name="Malik S.B."/>
            <person name="Logsdon J.M. Jr."/>
            <person name="Henze K."/>
            <person name="Gupta A."/>
            <person name="Wang C.C."/>
            <person name="Dunne R.L."/>
            <person name="Upcroft J.A."/>
            <person name="Upcroft P."/>
            <person name="White O."/>
            <person name="Salzberg S.L."/>
            <person name="Tang P."/>
            <person name="Chiu C.-H."/>
            <person name="Lee Y.-S."/>
            <person name="Embley T.M."/>
            <person name="Coombs G.H."/>
            <person name="Mottram J.C."/>
            <person name="Tachezy J."/>
            <person name="Fraser-Liggett C.M."/>
            <person name="Johnson P.J."/>
        </authorList>
    </citation>
    <scope>NUCLEOTIDE SEQUENCE [LARGE SCALE GENOMIC DNA]</scope>
    <source>
        <strain evidence="10">G3</strain>
    </source>
</reference>
<dbReference type="Pfam" id="PF01457">
    <property type="entry name" value="Peptidase_M8"/>
    <property type="match status" value="1"/>
</dbReference>
<dbReference type="GO" id="GO:0008233">
    <property type="term" value="F:peptidase activity"/>
    <property type="evidence" value="ECO:0000318"/>
    <property type="project" value="GO_Central"/>
</dbReference>
<gene>
    <name evidence="10" type="ORF">TVAG_073630</name>
</gene>